<evidence type="ECO:0000259" key="4">
    <source>
        <dbReference type="PROSITE" id="PS00083"/>
    </source>
</evidence>
<evidence type="ECO:0000256" key="2">
    <source>
        <dbReference type="ARBA" id="ARBA00022964"/>
    </source>
</evidence>
<dbReference type="GO" id="GO:0008199">
    <property type="term" value="F:ferric iron binding"/>
    <property type="evidence" value="ECO:0007669"/>
    <property type="project" value="InterPro"/>
</dbReference>
<gene>
    <name evidence="5" type="primary">tfdC</name>
    <name evidence="5" type="ordered locus">SJA_C1-21150</name>
</gene>
<dbReference type="KEGG" id="sjp:SJA_C1-21150"/>
<dbReference type="STRING" id="452662.SJA_C1-21150"/>
<dbReference type="GO" id="GO:0018576">
    <property type="term" value="F:catechol 1,2-dioxygenase activity"/>
    <property type="evidence" value="ECO:0007669"/>
    <property type="project" value="UniProtKB-EC"/>
</dbReference>
<dbReference type="SUPFAM" id="SSF49482">
    <property type="entry name" value="Aromatic compound dioxygenase"/>
    <property type="match status" value="1"/>
</dbReference>
<evidence type="ECO:0000313" key="5">
    <source>
        <dbReference type="EMBL" id="BAI96949.1"/>
    </source>
</evidence>
<keyword evidence="6" id="KW-1185">Reference proteome</keyword>
<dbReference type="EMBL" id="AP010803">
    <property type="protein sequence ID" value="BAI96949.1"/>
    <property type="molecule type" value="Genomic_DNA"/>
</dbReference>
<proteinExistence type="inferred from homology"/>
<keyword evidence="2 5" id="KW-0223">Dioxygenase</keyword>
<dbReference type="Pfam" id="PF00775">
    <property type="entry name" value="Dioxygenase_C"/>
    <property type="match status" value="1"/>
</dbReference>
<evidence type="ECO:0000256" key="1">
    <source>
        <dbReference type="ARBA" id="ARBA00007825"/>
    </source>
</evidence>
<dbReference type="Proteomes" id="UP000007753">
    <property type="component" value="Chromosome 1"/>
</dbReference>
<dbReference type="EC" id="1.13.11.1" evidence="5"/>
<dbReference type="EC" id="1.13.11.-" evidence="5"/>
<dbReference type="RefSeq" id="WP_013040396.1">
    <property type="nucleotide sequence ID" value="NC_014006.1"/>
</dbReference>
<dbReference type="PANTHER" id="PTHR33711:SF7">
    <property type="entry name" value="INTRADIOL RING-CLEAVAGE DIOXYGENASES DOMAIN-CONTAINING PROTEIN-RELATED"/>
    <property type="match status" value="1"/>
</dbReference>
<feature type="domain" description="Intradiol ring-cleavage dioxygenases" evidence="4">
    <location>
        <begin position="105"/>
        <end position="133"/>
    </location>
</feature>
<dbReference type="GeneID" id="29273692"/>
<sequence>MPMESEQLEAVVMDIVAGIRDAIIKHHVTVDQYRFAVDYLGRLADARELPLLLDVFLNVAAVDAENEVTKGSPQAIQGPYYREDAPAVTDRLKTLDHDNERPLVVRGQVRDIDGSVLPGAEVDIWHSTPTGKYSGFHDNIPVDYYRGKLTSDSEGAYRVATTAPVPYQIPNQGYTGALLEAMGRHSWRPAHVHFKVRKPGFKTVTTQVYFEGGQWVDSDCCSGVRDDLVRRTTQEDGVDTLTVDFVLDRAA</sequence>
<comment type="similarity">
    <text evidence="1">Belongs to the intradiol ring-cleavage dioxygenase family.</text>
</comment>
<dbReference type="InterPro" id="IPR000627">
    <property type="entry name" value="Intradiol_dOase_C"/>
</dbReference>
<dbReference type="InterPro" id="IPR015889">
    <property type="entry name" value="Intradiol_dOase_core"/>
</dbReference>
<dbReference type="eggNOG" id="COG3485">
    <property type="taxonomic scope" value="Bacteria"/>
</dbReference>
<evidence type="ECO:0000256" key="3">
    <source>
        <dbReference type="ARBA" id="ARBA00023002"/>
    </source>
</evidence>
<dbReference type="PANTHER" id="PTHR33711">
    <property type="entry name" value="DIOXYGENASE, PUTATIVE (AFU_ORTHOLOGUE AFUA_2G02910)-RELATED"/>
    <property type="match status" value="1"/>
</dbReference>
<dbReference type="InterPro" id="IPR050770">
    <property type="entry name" value="Intradiol_RC_Dioxygenase"/>
</dbReference>
<name>D4Z2W7_SPHIU</name>
<dbReference type="Gene3D" id="2.60.130.10">
    <property type="entry name" value="Aromatic compound dioxygenase"/>
    <property type="match status" value="1"/>
</dbReference>
<accession>D4Z2W7</accession>
<evidence type="ECO:0000313" key="6">
    <source>
        <dbReference type="Proteomes" id="UP000007753"/>
    </source>
</evidence>
<dbReference type="AlphaFoldDB" id="D4Z2W7"/>
<dbReference type="HOGENOM" id="CLU_046727_1_0_5"/>
<keyword evidence="3 5" id="KW-0560">Oxidoreductase</keyword>
<protein>
    <submittedName>
        <fullName evidence="5">Chlorocatechol 1,2-dioxygenase</fullName>
        <ecNumber evidence="5">1.13.11.-</ecNumber>
        <ecNumber evidence="5">1.13.11.1</ecNumber>
    </submittedName>
</protein>
<dbReference type="PROSITE" id="PS00083">
    <property type="entry name" value="INTRADIOL_DIOXYGENAS"/>
    <property type="match status" value="1"/>
</dbReference>
<organism evidence="5 6">
    <name type="scientific">Sphingobium indicum (strain DSM 16413 / CCM 7287 / MTCC 6362 / UT26 / NBRC 101211 / UT26S)</name>
    <name type="common">Sphingobium japonicum</name>
    <dbReference type="NCBI Taxonomy" id="452662"/>
    <lineage>
        <taxon>Bacteria</taxon>
        <taxon>Pseudomonadati</taxon>
        <taxon>Pseudomonadota</taxon>
        <taxon>Alphaproteobacteria</taxon>
        <taxon>Sphingomonadales</taxon>
        <taxon>Sphingomonadaceae</taxon>
        <taxon>Sphingobium</taxon>
    </lineage>
</organism>
<reference evidence="5 6" key="1">
    <citation type="journal article" date="2010" name="J. Bacteriol.">
        <title>Complete genome sequence of the representative gamma-hexachlorocyclohexane-degrading bacterium Sphingobium japonicum UT26.</title>
        <authorList>
            <person name="Nagata Y."/>
            <person name="Ohtsubo Y."/>
            <person name="Endo R."/>
            <person name="Ichikawa N."/>
            <person name="Ankai A."/>
            <person name="Oguchi A."/>
            <person name="Fukui S."/>
            <person name="Fujita N."/>
            <person name="Tsuda M."/>
        </authorList>
    </citation>
    <scope>NUCLEOTIDE SEQUENCE [LARGE SCALE GENOMIC DNA]</scope>
    <source>
        <strain evidence="6">DSM 16413 / CCM 7287 / MTCC 6362 / UT26 / NBRC 101211 / UT26S</strain>
    </source>
</reference>